<sequence length="237" mass="27365">MDDNDSDDNSTEYENMPSHLIVQKQLQDLVSIQRARVARLQESVNLQNETLKGNFVPRELYDTELSSLQESLRSDYVPRDQYDSAVRQLEDEKVEHACTRVRLQEALGKLEQAVAEINNLQEQLLQQKAHYEKQSGSLKSKTMQETAKTMKLQSKCSEMARHCEQQEAVLSAKDSEIAGLERRLKEQELLYRKEVSESDIEKKQQRYIATVLAEEERKKSRTGTTSHLAVPKTKPKR</sequence>
<protein>
    <submittedName>
        <fullName evidence="3">Uncharacterized protein</fullName>
    </submittedName>
</protein>
<reference evidence="3" key="1">
    <citation type="journal article" date="2019" name="bioRxiv">
        <title>The Genome of the Zebra Mussel, Dreissena polymorpha: A Resource for Invasive Species Research.</title>
        <authorList>
            <person name="McCartney M.A."/>
            <person name="Auch B."/>
            <person name="Kono T."/>
            <person name="Mallez S."/>
            <person name="Zhang Y."/>
            <person name="Obille A."/>
            <person name="Becker A."/>
            <person name="Abrahante J.E."/>
            <person name="Garbe J."/>
            <person name="Badalamenti J.P."/>
            <person name="Herman A."/>
            <person name="Mangelson H."/>
            <person name="Liachko I."/>
            <person name="Sullivan S."/>
            <person name="Sone E.D."/>
            <person name="Koren S."/>
            <person name="Silverstein K.A.T."/>
            <person name="Beckman K.B."/>
            <person name="Gohl D.M."/>
        </authorList>
    </citation>
    <scope>NUCLEOTIDE SEQUENCE</scope>
    <source>
        <strain evidence="3">Duluth1</strain>
        <tissue evidence="3">Whole animal</tissue>
    </source>
</reference>
<dbReference type="GO" id="GO:0005737">
    <property type="term" value="C:cytoplasm"/>
    <property type="evidence" value="ECO:0007669"/>
    <property type="project" value="TreeGrafter"/>
</dbReference>
<dbReference type="OrthoDB" id="10047985at2759"/>
<feature type="coiled-coil region" evidence="1">
    <location>
        <begin position="86"/>
        <end position="134"/>
    </location>
</feature>
<dbReference type="PANTHER" id="PTHR35155">
    <property type="entry name" value="SPERMATOGENESIS-ASSOCIATED PROTEIN 24"/>
    <property type="match status" value="1"/>
</dbReference>
<dbReference type="EMBL" id="JAIWYP010000015">
    <property type="protein sequence ID" value="KAH3705485.1"/>
    <property type="molecule type" value="Genomic_DNA"/>
</dbReference>
<reference evidence="3" key="2">
    <citation type="submission" date="2020-11" db="EMBL/GenBank/DDBJ databases">
        <authorList>
            <person name="McCartney M.A."/>
            <person name="Auch B."/>
            <person name="Kono T."/>
            <person name="Mallez S."/>
            <person name="Becker A."/>
            <person name="Gohl D.M."/>
            <person name="Silverstein K.A.T."/>
            <person name="Koren S."/>
            <person name="Bechman K.B."/>
            <person name="Herman A."/>
            <person name="Abrahante J.E."/>
            <person name="Garbe J."/>
        </authorList>
    </citation>
    <scope>NUCLEOTIDE SEQUENCE</scope>
    <source>
        <strain evidence="3">Duluth1</strain>
        <tissue evidence="3">Whole animal</tissue>
    </source>
</reference>
<comment type="caution">
    <text evidence="3">The sequence shown here is derived from an EMBL/GenBank/DDBJ whole genome shotgun (WGS) entry which is preliminary data.</text>
</comment>
<dbReference type="PANTHER" id="PTHR35155:SF1">
    <property type="entry name" value="SPERMATOGENESIS-ASSOCIATED PROTEIN 24"/>
    <property type="match status" value="1"/>
</dbReference>
<organism evidence="3 4">
    <name type="scientific">Dreissena polymorpha</name>
    <name type="common">Zebra mussel</name>
    <name type="synonym">Mytilus polymorpha</name>
    <dbReference type="NCBI Taxonomy" id="45954"/>
    <lineage>
        <taxon>Eukaryota</taxon>
        <taxon>Metazoa</taxon>
        <taxon>Spiralia</taxon>
        <taxon>Lophotrochozoa</taxon>
        <taxon>Mollusca</taxon>
        <taxon>Bivalvia</taxon>
        <taxon>Autobranchia</taxon>
        <taxon>Heteroconchia</taxon>
        <taxon>Euheterodonta</taxon>
        <taxon>Imparidentia</taxon>
        <taxon>Neoheterodontei</taxon>
        <taxon>Myida</taxon>
        <taxon>Dreissenoidea</taxon>
        <taxon>Dreissenidae</taxon>
        <taxon>Dreissena</taxon>
    </lineage>
</organism>
<evidence type="ECO:0000256" key="1">
    <source>
        <dbReference type="SAM" id="Coils"/>
    </source>
</evidence>
<dbReference type="InterPro" id="IPR029176">
    <property type="entry name" value="SPATA24"/>
</dbReference>
<keyword evidence="1" id="KW-0175">Coiled coil</keyword>
<evidence type="ECO:0000256" key="2">
    <source>
        <dbReference type="SAM" id="MobiDB-lite"/>
    </source>
</evidence>
<accession>A0A9D3YVA0</accession>
<keyword evidence="4" id="KW-1185">Reference proteome</keyword>
<name>A0A9D3YVA0_DREPO</name>
<gene>
    <name evidence="3" type="ORF">DPMN_080560</name>
</gene>
<dbReference type="GO" id="GO:0005634">
    <property type="term" value="C:nucleus"/>
    <property type="evidence" value="ECO:0007669"/>
    <property type="project" value="TreeGrafter"/>
</dbReference>
<dbReference type="Proteomes" id="UP000828390">
    <property type="component" value="Unassembled WGS sequence"/>
</dbReference>
<dbReference type="AlphaFoldDB" id="A0A9D3YVA0"/>
<proteinExistence type="predicted"/>
<evidence type="ECO:0000313" key="4">
    <source>
        <dbReference type="Proteomes" id="UP000828390"/>
    </source>
</evidence>
<feature type="coiled-coil region" evidence="1">
    <location>
        <begin position="163"/>
        <end position="197"/>
    </location>
</feature>
<dbReference type="Pfam" id="PF15175">
    <property type="entry name" value="SPATA24"/>
    <property type="match status" value="1"/>
</dbReference>
<feature type="region of interest" description="Disordered" evidence="2">
    <location>
        <begin position="214"/>
        <end position="237"/>
    </location>
</feature>
<dbReference type="GO" id="GO:0003677">
    <property type="term" value="F:DNA binding"/>
    <property type="evidence" value="ECO:0007669"/>
    <property type="project" value="TreeGrafter"/>
</dbReference>
<evidence type="ECO:0000313" key="3">
    <source>
        <dbReference type="EMBL" id="KAH3705485.1"/>
    </source>
</evidence>